<keyword evidence="3" id="KW-1185">Reference proteome</keyword>
<dbReference type="Pfam" id="PF01863">
    <property type="entry name" value="YgjP-like"/>
    <property type="match status" value="1"/>
</dbReference>
<dbReference type="Gene3D" id="3.30.2010.10">
    <property type="entry name" value="Metalloproteases ('zincins'), catalytic domain"/>
    <property type="match status" value="1"/>
</dbReference>
<dbReference type="Proteomes" id="UP001139721">
    <property type="component" value="Unassembled WGS sequence"/>
</dbReference>
<accession>A0A9X2CYZ3</accession>
<dbReference type="AlphaFoldDB" id="A0A9X2CYZ3"/>
<evidence type="ECO:0000313" key="2">
    <source>
        <dbReference type="EMBL" id="MCL9683264.1"/>
    </source>
</evidence>
<gene>
    <name evidence="2" type="ORF">LOX96_04105</name>
</gene>
<dbReference type="PANTHER" id="PTHR30399">
    <property type="entry name" value="UNCHARACTERIZED PROTEIN YGJP"/>
    <property type="match status" value="1"/>
</dbReference>
<sequence>MIIEIDGISIEVLRKPIKNMNLRIYPPDGLVKVSAPMSFSEQFLHQYLQEKSDWIHTQRNRIRERSSHQEEVLQTGATIPFKGKNYLLIIEEHHGPSQIKIKDELIHCYTQQNASPIQIQMLIERWYRREMESLIPELIRHWEMIIGVKVTQWGIKKMKTRWGSCNTRARRIWLNLNLIKKPAPCLEYVLVHELVHLLEASHNQRFYNLMTQFMPQWREYQYLLEGKHSRK</sequence>
<name>A0A9X2CYZ3_9GAMM</name>
<protein>
    <submittedName>
        <fullName evidence="2">M48 family metallopeptidase</fullName>
    </submittedName>
</protein>
<feature type="domain" description="YgjP-like metallopeptidase" evidence="1">
    <location>
        <begin position="20"/>
        <end position="225"/>
    </location>
</feature>
<dbReference type="InterPro" id="IPR002725">
    <property type="entry name" value="YgjP-like_metallopeptidase"/>
</dbReference>
<dbReference type="CDD" id="cd07344">
    <property type="entry name" value="M48_yhfN_like"/>
    <property type="match status" value="1"/>
</dbReference>
<comment type="caution">
    <text evidence="2">The sequence shown here is derived from an EMBL/GenBank/DDBJ whole genome shotgun (WGS) entry which is preliminary data.</text>
</comment>
<dbReference type="InterPro" id="IPR053136">
    <property type="entry name" value="UTP_pyrophosphatase-like"/>
</dbReference>
<dbReference type="RefSeq" id="WP_250419519.1">
    <property type="nucleotide sequence ID" value="NZ_JAJKBJ010000003.1"/>
</dbReference>
<reference evidence="2" key="1">
    <citation type="submission" date="2021-11" db="EMBL/GenBank/DDBJ databases">
        <title>Legionella maioricencis sp. nov., a new species isolated from hot water samples in Mallorca.</title>
        <authorList>
            <person name="Crespi S."/>
            <person name="Drasar V."/>
            <person name="Salva-Serra F."/>
            <person name="Jaen-Luchoro D."/>
            <person name="Pineiro-Iglesias B."/>
            <person name="Aliaga F."/>
            <person name="Fernandez-Juarez V."/>
            <person name="Coll G."/>
            <person name="Moore E.R.B."/>
            <person name="Bennasar-Figueras A."/>
        </authorList>
    </citation>
    <scope>NUCLEOTIDE SEQUENCE</scope>
    <source>
        <strain evidence="2">HCPI-6</strain>
    </source>
</reference>
<proteinExistence type="predicted"/>
<evidence type="ECO:0000313" key="3">
    <source>
        <dbReference type="Proteomes" id="UP001139721"/>
    </source>
</evidence>
<dbReference type="EMBL" id="JAJKBJ010000003">
    <property type="protein sequence ID" value="MCL9683264.1"/>
    <property type="molecule type" value="Genomic_DNA"/>
</dbReference>
<dbReference type="PANTHER" id="PTHR30399:SF1">
    <property type="entry name" value="UTP PYROPHOSPHATASE"/>
    <property type="match status" value="1"/>
</dbReference>
<organism evidence="2 3">
    <name type="scientific">Legionella maioricensis</name>
    <dbReference type="NCBI Taxonomy" id="2896528"/>
    <lineage>
        <taxon>Bacteria</taxon>
        <taxon>Pseudomonadati</taxon>
        <taxon>Pseudomonadota</taxon>
        <taxon>Gammaproteobacteria</taxon>
        <taxon>Legionellales</taxon>
        <taxon>Legionellaceae</taxon>
        <taxon>Legionella</taxon>
    </lineage>
</organism>
<evidence type="ECO:0000259" key="1">
    <source>
        <dbReference type="Pfam" id="PF01863"/>
    </source>
</evidence>